<dbReference type="AlphaFoldDB" id="A0AAF0UD38"/>
<accession>A0AAF0UD38</accession>
<evidence type="ECO:0000313" key="2">
    <source>
        <dbReference type="Proteomes" id="UP001234989"/>
    </source>
</evidence>
<organism evidence="1 2">
    <name type="scientific">Solanum verrucosum</name>
    <dbReference type="NCBI Taxonomy" id="315347"/>
    <lineage>
        <taxon>Eukaryota</taxon>
        <taxon>Viridiplantae</taxon>
        <taxon>Streptophyta</taxon>
        <taxon>Embryophyta</taxon>
        <taxon>Tracheophyta</taxon>
        <taxon>Spermatophyta</taxon>
        <taxon>Magnoliopsida</taxon>
        <taxon>eudicotyledons</taxon>
        <taxon>Gunneridae</taxon>
        <taxon>Pentapetalae</taxon>
        <taxon>asterids</taxon>
        <taxon>lamiids</taxon>
        <taxon>Solanales</taxon>
        <taxon>Solanaceae</taxon>
        <taxon>Solanoideae</taxon>
        <taxon>Solaneae</taxon>
        <taxon>Solanum</taxon>
    </lineage>
</organism>
<evidence type="ECO:0000313" key="1">
    <source>
        <dbReference type="EMBL" id="WMV43633.1"/>
    </source>
</evidence>
<dbReference type="Proteomes" id="UP001234989">
    <property type="component" value="Chromosome 8"/>
</dbReference>
<dbReference type="EMBL" id="CP133619">
    <property type="protein sequence ID" value="WMV43633.1"/>
    <property type="molecule type" value="Genomic_DNA"/>
</dbReference>
<keyword evidence="2" id="KW-1185">Reference proteome</keyword>
<gene>
    <name evidence="1" type="ORF">MTR67_037018</name>
</gene>
<name>A0AAF0UD38_SOLVR</name>
<sequence length="103" mass="11022">MLGDNNSSVDELLDIGNVVVLGQVCVCKFGPFSKVLAVLRSRECGTRIVFPGFGLGNSPETSNGLYGPAIVRLTTYNGPIQMGPRGKKEAQCRSFVLLKLTGF</sequence>
<protein>
    <submittedName>
        <fullName evidence="1">Uncharacterized protein</fullName>
    </submittedName>
</protein>
<reference evidence="1" key="1">
    <citation type="submission" date="2023-08" db="EMBL/GenBank/DDBJ databases">
        <title>A de novo genome assembly of Solanum verrucosum Schlechtendal, a Mexican diploid species geographically isolated from the other diploid A-genome species in potato relatives.</title>
        <authorList>
            <person name="Hosaka K."/>
        </authorList>
    </citation>
    <scope>NUCLEOTIDE SEQUENCE</scope>
    <source>
        <tissue evidence="1">Young leaves</tissue>
    </source>
</reference>
<proteinExistence type="predicted"/>